<protein>
    <submittedName>
        <fullName evidence="1">Ribonuclease H2 subunit C like</fullName>
    </submittedName>
</protein>
<dbReference type="Pfam" id="PF08615">
    <property type="entry name" value="RNase_H2_suC"/>
    <property type="match status" value="1"/>
</dbReference>
<dbReference type="AlphaFoldDB" id="A0A2R6P9F5"/>
<dbReference type="OMA" id="SQFTYWN"/>
<dbReference type="Gramene" id="PSR87630">
    <property type="protein sequence ID" value="PSR87630"/>
    <property type="gene ID" value="CEY00_Acc30677"/>
</dbReference>
<reference evidence="2" key="2">
    <citation type="journal article" date="2018" name="BMC Genomics">
        <title>A manually annotated Actinidia chinensis var. chinensis (kiwifruit) genome highlights the challenges associated with draft genomes and gene prediction in plants.</title>
        <authorList>
            <person name="Pilkington S.M."/>
            <person name="Crowhurst R."/>
            <person name="Hilario E."/>
            <person name="Nardozza S."/>
            <person name="Fraser L."/>
            <person name="Peng Y."/>
            <person name="Gunaseelan K."/>
            <person name="Simpson R."/>
            <person name="Tahir J."/>
            <person name="Deroles S.C."/>
            <person name="Templeton K."/>
            <person name="Luo Z."/>
            <person name="Davy M."/>
            <person name="Cheng C."/>
            <person name="McNeilage M."/>
            <person name="Scaglione D."/>
            <person name="Liu Y."/>
            <person name="Zhang Q."/>
            <person name="Datson P."/>
            <person name="De Silva N."/>
            <person name="Gardiner S.E."/>
            <person name="Bassett H."/>
            <person name="Chagne D."/>
            <person name="McCallum J."/>
            <person name="Dzierzon H."/>
            <person name="Deng C."/>
            <person name="Wang Y.Y."/>
            <person name="Barron L."/>
            <person name="Manako K."/>
            <person name="Bowen J."/>
            <person name="Foster T.M."/>
            <person name="Erridge Z.A."/>
            <person name="Tiffin H."/>
            <person name="Waite C.N."/>
            <person name="Davies K.M."/>
            <person name="Grierson E.P."/>
            <person name="Laing W.A."/>
            <person name="Kirk R."/>
            <person name="Chen X."/>
            <person name="Wood M."/>
            <person name="Montefiori M."/>
            <person name="Brummell D.A."/>
            <person name="Schwinn K.E."/>
            <person name="Catanach A."/>
            <person name="Fullerton C."/>
            <person name="Li D."/>
            <person name="Meiyalaghan S."/>
            <person name="Nieuwenhuizen N."/>
            <person name="Read N."/>
            <person name="Prakash R."/>
            <person name="Hunter D."/>
            <person name="Zhang H."/>
            <person name="McKenzie M."/>
            <person name="Knabel M."/>
            <person name="Harris A."/>
            <person name="Allan A.C."/>
            <person name="Gleave A."/>
            <person name="Chen A."/>
            <person name="Janssen B.J."/>
            <person name="Plunkett B."/>
            <person name="Ampomah-Dwamena C."/>
            <person name="Voogd C."/>
            <person name="Leif D."/>
            <person name="Lafferty D."/>
            <person name="Souleyre E.J.F."/>
            <person name="Varkonyi-Gasic E."/>
            <person name="Gambi F."/>
            <person name="Hanley J."/>
            <person name="Yao J.L."/>
            <person name="Cheung J."/>
            <person name="David K.M."/>
            <person name="Warren B."/>
            <person name="Marsh K."/>
            <person name="Snowden K.C."/>
            <person name="Lin-Wang K."/>
            <person name="Brian L."/>
            <person name="Martinez-Sanchez M."/>
            <person name="Wang M."/>
            <person name="Ileperuma N."/>
            <person name="Macnee N."/>
            <person name="Campin R."/>
            <person name="McAtee P."/>
            <person name="Drummond R.S.M."/>
            <person name="Espley R.V."/>
            <person name="Ireland H.S."/>
            <person name="Wu R."/>
            <person name="Atkinson R.G."/>
            <person name="Karunairetnam S."/>
            <person name="Bulley S."/>
            <person name="Chunkath S."/>
            <person name="Hanley Z."/>
            <person name="Storey R."/>
            <person name="Thrimawithana A.H."/>
            <person name="Thomson S."/>
            <person name="David C."/>
            <person name="Testolin R."/>
            <person name="Huang H."/>
            <person name="Hellens R.P."/>
            <person name="Schaffer R.J."/>
        </authorList>
    </citation>
    <scope>NUCLEOTIDE SEQUENCE [LARGE SCALE GENOMIC DNA]</scope>
    <source>
        <strain evidence="2">cv. Red5</strain>
    </source>
</reference>
<dbReference type="InParanoid" id="A0A2R6P9F5"/>
<dbReference type="OrthoDB" id="6222486at2759"/>
<name>A0A2R6P9F5_ACTCC</name>
<keyword evidence="2" id="KW-1185">Reference proteome</keyword>
<proteinExistence type="predicted"/>
<dbReference type="Proteomes" id="UP000241394">
    <property type="component" value="Chromosome LG27"/>
</dbReference>
<reference evidence="1 2" key="1">
    <citation type="submission" date="2017-07" db="EMBL/GenBank/DDBJ databases">
        <title>An improved, manually edited Actinidia chinensis var. chinensis (kiwifruit) genome highlights the challenges associated with draft genomes and gene prediction in plants.</title>
        <authorList>
            <person name="Pilkington S."/>
            <person name="Crowhurst R."/>
            <person name="Hilario E."/>
            <person name="Nardozza S."/>
            <person name="Fraser L."/>
            <person name="Peng Y."/>
            <person name="Gunaseelan K."/>
            <person name="Simpson R."/>
            <person name="Tahir J."/>
            <person name="Deroles S."/>
            <person name="Templeton K."/>
            <person name="Luo Z."/>
            <person name="Davy M."/>
            <person name="Cheng C."/>
            <person name="Mcneilage M."/>
            <person name="Scaglione D."/>
            <person name="Liu Y."/>
            <person name="Zhang Q."/>
            <person name="Datson P."/>
            <person name="De Silva N."/>
            <person name="Gardiner S."/>
            <person name="Bassett H."/>
            <person name="Chagne D."/>
            <person name="Mccallum J."/>
            <person name="Dzierzon H."/>
            <person name="Deng C."/>
            <person name="Wang Y.-Y."/>
            <person name="Barron N."/>
            <person name="Manako K."/>
            <person name="Bowen J."/>
            <person name="Foster T."/>
            <person name="Erridge Z."/>
            <person name="Tiffin H."/>
            <person name="Waite C."/>
            <person name="Davies K."/>
            <person name="Grierson E."/>
            <person name="Laing W."/>
            <person name="Kirk R."/>
            <person name="Chen X."/>
            <person name="Wood M."/>
            <person name="Montefiori M."/>
            <person name="Brummell D."/>
            <person name="Schwinn K."/>
            <person name="Catanach A."/>
            <person name="Fullerton C."/>
            <person name="Li D."/>
            <person name="Meiyalaghan S."/>
            <person name="Nieuwenhuizen N."/>
            <person name="Read N."/>
            <person name="Prakash R."/>
            <person name="Hunter D."/>
            <person name="Zhang H."/>
            <person name="Mckenzie M."/>
            <person name="Knabel M."/>
            <person name="Harris A."/>
            <person name="Allan A."/>
            <person name="Chen A."/>
            <person name="Janssen B."/>
            <person name="Plunkett B."/>
            <person name="Dwamena C."/>
            <person name="Voogd C."/>
            <person name="Leif D."/>
            <person name="Lafferty D."/>
            <person name="Souleyre E."/>
            <person name="Varkonyi-Gasic E."/>
            <person name="Gambi F."/>
            <person name="Hanley J."/>
            <person name="Yao J.-L."/>
            <person name="Cheung J."/>
            <person name="David K."/>
            <person name="Warren B."/>
            <person name="Marsh K."/>
            <person name="Snowden K."/>
            <person name="Lin-Wang K."/>
            <person name="Brian L."/>
            <person name="Martinez-Sanchez M."/>
            <person name="Wang M."/>
            <person name="Ileperuma N."/>
            <person name="Macnee N."/>
            <person name="Campin R."/>
            <person name="Mcatee P."/>
            <person name="Drummond R."/>
            <person name="Espley R."/>
            <person name="Ireland H."/>
            <person name="Wu R."/>
            <person name="Atkinson R."/>
            <person name="Karunairetnam S."/>
            <person name="Bulley S."/>
            <person name="Chunkath S."/>
            <person name="Hanley Z."/>
            <person name="Storey R."/>
            <person name="Thrimawithana A."/>
            <person name="Thomson S."/>
            <person name="David C."/>
            <person name="Testolin R."/>
        </authorList>
    </citation>
    <scope>NUCLEOTIDE SEQUENCE [LARGE SCALE GENOMIC DNA]</scope>
    <source>
        <strain evidence="2">cv. Red5</strain>
        <tissue evidence="1">Young leaf</tissue>
    </source>
</reference>
<dbReference type="EMBL" id="NKQK01000027">
    <property type="protein sequence ID" value="PSR87630.1"/>
    <property type="molecule type" value="Genomic_DNA"/>
</dbReference>
<dbReference type="STRING" id="1590841.A0A2R6P9F5"/>
<dbReference type="PANTHER" id="PTHR47204">
    <property type="entry name" value="OS02G0168900 PROTEIN"/>
    <property type="match status" value="1"/>
</dbReference>
<dbReference type="InterPro" id="IPR013924">
    <property type="entry name" value="RNase_H2_suC"/>
</dbReference>
<dbReference type="PANTHER" id="PTHR47204:SF1">
    <property type="entry name" value="RIBONUCLEASE H2 SUBUNIT C"/>
    <property type="match status" value="1"/>
</dbReference>
<accession>A0A2R6P9F5</accession>
<dbReference type="GO" id="GO:0006401">
    <property type="term" value="P:RNA catabolic process"/>
    <property type="evidence" value="ECO:0007669"/>
    <property type="project" value="InterPro"/>
</dbReference>
<evidence type="ECO:0000313" key="1">
    <source>
        <dbReference type="EMBL" id="PSR87630.1"/>
    </source>
</evidence>
<dbReference type="CDD" id="cd09271">
    <property type="entry name" value="RNase_H2-C"/>
    <property type="match status" value="1"/>
</dbReference>
<dbReference type="Gene3D" id="2.40.128.680">
    <property type="match status" value="1"/>
</dbReference>
<dbReference type="GO" id="GO:0032299">
    <property type="term" value="C:ribonuclease H2 complex"/>
    <property type="evidence" value="ECO:0007669"/>
    <property type="project" value="InterPro"/>
</dbReference>
<organism evidence="1 2">
    <name type="scientific">Actinidia chinensis var. chinensis</name>
    <name type="common">Chinese soft-hair kiwi</name>
    <dbReference type="NCBI Taxonomy" id="1590841"/>
    <lineage>
        <taxon>Eukaryota</taxon>
        <taxon>Viridiplantae</taxon>
        <taxon>Streptophyta</taxon>
        <taxon>Embryophyta</taxon>
        <taxon>Tracheophyta</taxon>
        <taxon>Spermatophyta</taxon>
        <taxon>Magnoliopsida</taxon>
        <taxon>eudicotyledons</taxon>
        <taxon>Gunneridae</taxon>
        <taxon>Pentapetalae</taxon>
        <taxon>asterids</taxon>
        <taxon>Ericales</taxon>
        <taxon>Actinidiaceae</taxon>
        <taxon>Actinidia</taxon>
    </lineage>
</organism>
<gene>
    <name evidence="1" type="ORF">CEY00_Acc30677</name>
</gene>
<comment type="caution">
    <text evidence="1">The sequence shown here is derived from an EMBL/GenBank/DDBJ whole genome shotgun (WGS) entry which is preliminary data.</text>
</comment>
<sequence length="168" mass="18245">MEGDGGSAIGTVGSIDLCGGEVSSTVDLTGQVHQLPCCIKYDGPSSVSHYFKPKPTGIEVDGLNVDEAYFRGRKLQGTTIPLPLGYSGFVLGKKSVDKRKASDLSEEKLNCWEVNAKFQSITFWNHDSMPSQDNAFLRSFHWLTVAKALHQPVTAEDLESASITQPPN</sequence>
<evidence type="ECO:0000313" key="2">
    <source>
        <dbReference type="Proteomes" id="UP000241394"/>
    </source>
</evidence>